<dbReference type="EMBL" id="JAGKQM010000017">
    <property type="protein sequence ID" value="KAH0867437.1"/>
    <property type="molecule type" value="Genomic_DNA"/>
</dbReference>
<comment type="caution">
    <text evidence="3">The sequence shown here is derived from an EMBL/GenBank/DDBJ whole genome shotgun (WGS) entry which is preliminary data.</text>
</comment>
<evidence type="ECO:0000313" key="4">
    <source>
        <dbReference type="Proteomes" id="UP000824890"/>
    </source>
</evidence>
<feature type="coiled-coil region" evidence="1">
    <location>
        <begin position="579"/>
        <end position="606"/>
    </location>
</feature>
<feature type="non-terminal residue" evidence="3">
    <location>
        <position position="1"/>
    </location>
</feature>
<gene>
    <name evidence="3" type="ORF">HID58_074459</name>
</gene>
<feature type="compositionally biased region" description="Low complexity" evidence="2">
    <location>
        <begin position="148"/>
        <end position="184"/>
    </location>
</feature>
<keyword evidence="1" id="KW-0175">Coiled coil</keyword>
<evidence type="ECO:0000313" key="3">
    <source>
        <dbReference type="EMBL" id="KAH0867437.1"/>
    </source>
</evidence>
<protein>
    <submittedName>
        <fullName evidence="3">Uncharacterized protein</fullName>
    </submittedName>
</protein>
<accession>A0ABQ7YH02</accession>
<keyword evidence="4" id="KW-1185">Reference proteome</keyword>
<evidence type="ECO:0000256" key="2">
    <source>
        <dbReference type="SAM" id="MobiDB-lite"/>
    </source>
</evidence>
<evidence type="ECO:0000256" key="1">
    <source>
        <dbReference type="SAM" id="Coils"/>
    </source>
</evidence>
<proteinExistence type="predicted"/>
<reference evidence="3 4" key="1">
    <citation type="submission" date="2021-05" db="EMBL/GenBank/DDBJ databases">
        <title>Genome Assembly of Synthetic Allotetraploid Brassica napus Reveals Homoeologous Exchanges between Subgenomes.</title>
        <authorList>
            <person name="Davis J.T."/>
        </authorList>
    </citation>
    <scope>NUCLEOTIDE SEQUENCE [LARGE SCALE GENOMIC DNA]</scope>
    <source>
        <strain evidence="4">cv. Da-Ae</strain>
        <tissue evidence="3">Seedling</tissue>
    </source>
</reference>
<feature type="region of interest" description="Disordered" evidence="2">
    <location>
        <begin position="147"/>
        <end position="187"/>
    </location>
</feature>
<dbReference type="Proteomes" id="UP000824890">
    <property type="component" value="Unassembled WGS sequence"/>
</dbReference>
<name>A0ABQ7YH02_BRANA</name>
<sequence>RTSESKQGYKVLGSPYQKSSISWKGGRSLGLVPGFVLAGNWSVPLSGTRGPGSSLVAGGNDTGFAPYCSISSSNSGNNMCTQVNRGLCSIGLSVLGSTQAGAHSEPRPFQSPFLLLQRFLAISTSQFGSSFHMPFLPTLSVSEMKAESGLSPDSSSIGSRVGSSKVKDAVAPSVSMDSSDSSMDLTAEVEDPKAIVARNVSPVAEGNRYPPIGPPSVIGVEEVADWRMKYNLPADVIIRVPGPKDRVSDFGFLYTRVTSSRVQGSSPFFGGQDIGNHGDFPRSIEPSGLENFDSLAKFGDLQGLVIEVAEVLYYLRPRRNEPPVTEVPKRERKRLPAFAGNWTEKFAFMRLPGFLPIWQLEDLPRVDYSSGRETIERVLRLPIERRQIHFLVSKAALKGCSIWGEMSGSKGDETLAEYKKALQVMSARKSAPKRAASVDDDEVQFLRSRKRLTVVATAPSSSKKKSKASALLLLHLMIGPQCLPTLTRRYFLRLQCSWRQRKIPPWQFSRSRVTCFRSDGQVASQLFHLGERMLGAASTKAEMDALASQLRKEKDVALAKDNEIKALRRGTRRKQENWQQRRMGQLKNMEEELNDLKDTAETFEAEKAMAVNGAKLMREWLNGQTDSWDHVNVLEQYKMVKIIEAELLGLPTPSFEGEPSLATWRQRRRRIPLLMTLLPADSNLYPLNS</sequence>
<organism evidence="3 4">
    <name type="scientific">Brassica napus</name>
    <name type="common">Rape</name>
    <dbReference type="NCBI Taxonomy" id="3708"/>
    <lineage>
        <taxon>Eukaryota</taxon>
        <taxon>Viridiplantae</taxon>
        <taxon>Streptophyta</taxon>
        <taxon>Embryophyta</taxon>
        <taxon>Tracheophyta</taxon>
        <taxon>Spermatophyta</taxon>
        <taxon>Magnoliopsida</taxon>
        <taxon>eudicotyledons</taxon>
        <taxon>Gunneridae</taxon>
        <taxon>Pentapetalae</taxon>
        <taxon>rosids</taxon>
        <taxon>malvids</taxon>
        <taxon>Brassicales</taxon>
        <taxon>Brassicaceae</taxon>
        <taxon>Brassiceae</taxon>
        <taxon>Brassica</taxon>
    </lineage>
</organism>